<feature type="transmembrane region" description="Helical" evidence="13">
    <location>
        <begin position="73"/>
        <end position="95"/>
    </location>
</feature>
<feature type="transmembrane region" description="Helical" evidence="13">
    <location>
        <begin position="192"/>
        <end position="212"/>
    </location>
</feature>
<comment type="cofactor">
    <cofactor evidence="12">
        <name>Fe(2+)</name>
        <dbReference type="ChEBI" id="CHEBI:29033"/>
    </cofactor>
    <text evidence="12">Expected to bind 2 Fe(2+) ions per subunit.</text>
</comment>
<keyword evidence="12" id="KW-0249">Electron transport</keyword>
<dbReference type="GO" id="GO:0004768">
    <property type="term" value="F:stearoyl-CoA 9-desaturase activity"/>
    <property type="evidence" value="ECO:0007669"/>
    <property type="project" value="UniProtKB-UniRule"/>
</dbReference>
<evidence type="ECO:0000313" key="15">
    <source>
        <dbReference type="EMBL" id="ODV86464.1"/>
    </source>
</evidence>
<dbReference type="PIRSF" id="PIRSF000345">
    <property type="entry name" value="OLE1"/>
    <property type="match status" value="1"/>
</dbReference>
<dbReference type="STRING" id="983967.A0A1E4T403"/>
<gene>
    <name evidence="15" type="ORF">CANARDRAFT_196970</name>
</gene>
<dbReference type="OrthoDB" id="10260134at2759"/>
<comment type="function">
    <text evidence="12">Stearoyl-CoA desaturase that utilizes O(2) and electrons from reduced cytochrome b5 to introduce the first double bond into saturated fatty acyl-CoA substrates.</text>
</comment>
<evidence type="ECO:0000256" key="2">
    <source>
        <dbReference type="ARBA" id="ARBA00009295"/>
    </source>
</evidence>
<feature type="transmembrane region" description="Helical" evidence="13">
    <location>
        <begin position="218"/>
        <end position="237"/>
    </location>
</feature>
<dbReference type="InterPro" id="IPR001199">
    <property type="entry name" value="Cyt_B5-like_heme/steroid-bd"/>
</dbReference>
<dbReference type="PANTHER" id="PTHR11351">
    <property type="entry name" value="ACYL-COA DESATURASE"/>
    <property type="match status" value="1"/>
</dbReference>
<evidence type="ECO:0000259" key="14">
    <source>
        <dbReference type="PROSITE" id="PS50255"/>
    </source>
</evidence>
<dbReference type="PRINTS" id="PR00363">
    <property type="entry name" value="CYTOCHROMEB5"/>
</dbReference>
<keyword evidence="9 12" id="KW-0443">Lipid metabolism</keyword>
<evidence type="ECO:0000256" key="10">
    <source>
        <dbReference type="ARBA" id="ARBA00023136"/>
    </source>
</evidence>
<keyword evidence="12" id="KW-0349">Heme</keyword>
<name>A0A1E4T403_9ASCO</name>
<evidence type="ECO:0000256" key="11">
    <source>
        <dbReference type="ARBA" id="ARBA00023160"/>
    </source>
</evidence>
<organism evidence="15 16">
    <name type="scientific">[Candida] arabinofermentans NRRL YB-2248</name>
    <dbReference type="NCBI Taxonomy" id="983967"/>
    <lineage>
        <taxon>Eukaryota</taxon>
        <taxon>Fungi</taxon>
        <taxon>Dikarya</taxon>
        <taxon>Ascomycota</taxon>
        <taxon>Saccharomycotina</taxon>
        <taxon>Pichiomycetes</taxon>
        <taxon>Pichiales</taxon>
        <taxon>Pichiaceae</taxon>
        <taxon>Ogataea</taxon>
        <taxon>Ogataea/Candida clade</taxon>
    </lineage>
</organism>
<proteinExistence type="inferred from homology"/>
<dbReference type="Pfam" id="PF00173">
    <property type="entry name" value="Cyt-b5"/>
    <property type="match status" value="1"/>
</dbReference>
<evidence type="ECO:0000256" key="9">
    <source>
        <dbReference type="ARBA" id="ARBA00023098"/>
    </source>
</evidence>
<dbReference type="InterPro" id="IPR009160">
    <property type="entry name" value="Acyl-CoA_deSatase_haem/ster-bd"/>
</dbReference>
<feature type="transmembrane region" description="Helical" evidence="13">
    <location>
        <begin position="42"/>
        <end position="61"/>
    </location>
</feature>
<dbReference type="GO" id="GO:0006636">
    <property type="term" value="P:unsaturated fatty acid biosynthetic process"/>
    <property type="evidence" value="ECO:0007669"/>
    <property type="project" value="UniProtKB-UniRule"/>
</dbReference>
<keyword evidence="5 12" id="KW-0276">Fatty acid metabolism</keyword>
<dbReference type="GO" id="GO:0005506">
    <property type="term" value="F:iron ion binding"/>
    <property type="evidence" value="ECO:0007669"/>
    <property type="project" value="TreeGrafter"/>
</dbReference>
<keyword evidence="4 13" id="KW-0812">Transmembrane</keyword>
<evidence type="ECO:0000256" key="4">
    <source>
        <dbReference type="ARBA" id="ARBA00022692"/>
    </source>
</evidence>
<keyword evidence="3 12" id="KW-0444">Lipid biosynthesis</keyword>
<evidence type="ECO:0000256" key="5">
    <source>
        <dbReference type="ARBA" id="ARBA00022832"/>
    </source>
</evidence>
<evidence type="ECO:0000256" key="12">
    <source>
        <dbReference type="PIRNR" id="PIRNR000345"/>
    </source>
</evidence>
<dbReference type="SUPFAM" id="SSF55856">
    <property type="entry name" value="Cytochrome b5-like heme/steroid binding domain"/>
    <property type="match status" value="1"/>
</dbReference>
<comment type="similarity">
    <text evidence="2 12">Belongs to the fatty acid desaturase type 1 family.</text>
</comment>
<evidence type="ECO:0000256" key="7">
    <source>
        <dbReference type="ARBA" id="ARBA00023002"/>
    </source>
</evidence>
<dbReference type="Pfam" id="PF00487">
    <property type="entry name" value="FA_desaturase"/>
    <property type="match status" value="1"/>
</dbReference>
<dbReference type="Proteomes" id="UP000094801">
    <property type="component" value="Unassembled WGS sequence"/>
</dbReference>
<dbReference type="CDD" id="cd03505">
    <property type="entry name" value="Delta9-FADS-like"/>
    <property type="match status" value="1"/>
</dbReference>
<keyword evidence="16" id="KW-1185">Reference proteome</keyword>
<accession>A0A1E4T403</accession>
<keyword evidence="6 13" id="KW-1133">Transmembrane helix</keyword>
<dbReference type="SMART" id="SM01117">
    <property type="entry name" value="Cyt-b5"/>
    <property type="match status" value="1"/>
</dbReference>
<reference evidence="16" key="1">
    <citation type="submission" date="2016-04" db="EMBL/GenBank/DDBJ databases">
        <title>Comparative genomics of biotechnologically important yeasts.</title>
        <authorList>
            <consortium name="DOE Joint Genome Institute"/>
            <person name="Riley R."/>
            <person name="Haridas S."/>
            <person name="Wolfe K.H."/>
            <person name="Lopes M.R."/>
            <person name="Hittinger C.T."/>
            <person name="Goker M."/>
            <person name="Salamov A."/>
            <person name="Wisecaver J."/>
            <person name="Long T.M."/>
            <person name="Aerts A.L."/>
            <person name="Barry K."/>
            <person name="Choi C."/>
            <person name="Clum A."/>
            <person name="Coughlan A.Y."/>
            <person name="Deshpande S."/>
            <person name="Douglass A.P."/>
            <person name="Hanson S.J."/>
            <person name="Klenk H.-P."/>
            <person name="Labutti K."/>
            <person name="Lapidus A."/>
            <person name="Lindquist E."/>
            <person name="Lipzen A."/>
            <person name="Meier-Kolthoff J.P."/>
            <person name="Ohm R.A."/>
            <person name="Otillar R.P."/>
            <person name="Pangilinan J."/>
            <person name="Peng Y."/>
            <person name="Rokas A."/>
            <person name="Rosa C.A."/>
            <person name="Scheuner C."/>
            <person name="Sibirny A.A."/>
            <person name="Slot J.C."/>
            <person name="Stielow J.B."/>
            <person name="Sun H."/>
            <person name="Kurtzman C.P."/>
            <person name="Blackwell M."/>
            <person name="Grigoriev I.V."/>
            <person name="Jeffries T.W."/>
        </authorList>
    </citation>
    <scope>NUCLEOTIDE SEQUENCE [LARGE SCALE GENOMIC DNA]</scope>
    <source>
        <strain evidence="16">NRRL YB-2248</strain>
    </source>
</reference>
<feature type="domain" description="Cytochrome b5 heme-binding" evidence="14">
    <location>
        <begin position="345"/>
        <end position="425"/>
    </location>
</feature>
<sequence length="473" mass="53734">MRSKKKTSRTKHKIKTDNTRATLIRRSLSERSWTLHNWYRHIHWRNSFVIVIVPLIGLYLWLITDVKLTKQTFYLAVFNYTTTLISINILYHRFWSHHTFNINNDRVVLFLAILCSGGGITSAKNWCSAHRAHHRYCDIANRDPHNIRKGLVFSHVGWMVIRHNSQVAKVIEESKLDDLPNENIVQWQSENYLPLFTIVGLGIPCLFAGWFWNDYIGGLIFAGFLKVVMVQHAVFSVNSFGHTVGLRPFSDSKSARDNPLLSLITLGEGYQNFHHEFPMDYRNGNEWFSIDPTKWTLVVLSWFGIISDLKTASRSMIDKSFVQQQQKLIDNKRSQLNWGIPIEKLPVFTPDEFKSLSDSSKDKYLVIVSGIIHDVTPFAKDHPGGLPLIKASHGKDATTAFNGAVYQHSNAARNLLATMRIGVLGGSENLFWKQQRVENKAVPIDNDSDGNRIVRSGAQATFNKGFGGIAGAA</sequence>
<keyword evidence="11 12" id="KW-0275">Fatty acid biosynthesis</keyword>
<dbReference type="AlphaFoldDB" id="A0A1E4T403"/>
<dbReference type="InterPro" id="IPR005804">
    <property type="entry name" value="FA_desaturase_dom"/>
</dbReference>
<dbReference type="PANTHER" id="PTHR11351:SF31">
    <property type="entry name" value="DESATURASE 1, ISOFORM A-RELATED"/>
    <property type="match status" value="1"/>
</dbReference>
<evidence type="ECO:0000313" key="16">
    <source>
        <dbReference type="Proteomes" id="UP000094801"/>
    </source>
</evidence>
<protein>
    <recommendedName>
        <fullName evidence="12">Acyl-CoA desaturase</fullName>
        <ecNumber evidence="12">1.14.19.1</ecNumber>
    </recommendedName>
</protein>
<keyword evidence="8 12" id="KW-0408">Iron</keyword>
<keyword evidence="12" id="KW-0813">Transport</keyword>
<evidence type="ECO:0000256" key="3">
    <source>
        <dbReference type="ARBA" id="ARBA00022516"/>
    </source>
</evidence>
<evidence type="ECO:0000256" key="8">
    <source>
        <dbReference type="ARBA" id="ARBA00023004"/>
    </source>
</evidence>
<dbReference type="GO" id="GO:0005789">
    <property type="term" value="C:endoplasmic reticulum membrane"/>
    <property type="evidence" value="ECO:0007669"/>
    <property type="project" value="TreeGrafter"/>
</dbReference>
<keyword evidence="7 12" id="KW-0560">Oxidoreductase</keyword>
<dbReference type="Gene3D" id="3.10.120.10">
    <property type="entry name" value="Cytochrome b5-like heme/steroid binding domain"/>
    <property type="match status" value="1"/>
</dbReference>
<comment type="subcellular location">
    <subcellularLocation>
        <location evidence="1">Membrane</location>
        <topology evidence="1">Multi-pass membrane protein</topology>
    </subcellularLocation>
</comment>
<keyword evidence="10 13" id="KW-0472">Membrane</keyword>
<keyword evidence="12" id="KW-0479">Metal-binding</keyword>
<evidence type="ECO:0000256" key="6">
    <source>
        <dbReference type="ARBA" id="ARBA00022989"/>
    </source>
</evidence>
<evidence type="ECO:0000256" key="13">
    <source>
        <dbReference type="SAM" id="Phobius"/>
    </source>
</evidence>
<dbReference type="InterPro" id="IPR036400">
    <property type="entry name" value="Cyt_B5-like_heme/steroid_sf"/>
</dbReference>
<dbReference type="InterPro" id="IPR015876">
    <property type="entry name" value="Acyl-CoA_DS"/>
</dbReference>
<dbReference type="EC" id="1.14.19.1" evidence="12"/>
<dbReference type="PROSITE" id="PS50255">
    <property type="entry name" value="CYTOCHROME_B5_2"/>
    <property type="match status" value="1"/>
</dbReference>
<comment type="catalytic activity">
    <reaction evidence="12">
        <text>octadecanoyl-CoA + 2 Fe(II)-[cytochrome b5] + O2 + 2 H(+) = (9Z)-octadecenoyl-CoA + 2 Fe(III)-[cytochrome b5] + 2 H2O</text>
        <dbReference type="Rhea" id="RHEA:19721"/>
        <dbReference type="Rhea" id="RHEA-COMP:10438"/>
        <dbReference type="Rhea" id="RHEA-COMP:10439"/>
        <dbReference type="ChEBI" id="CHEBI:15377"/>
        <dbReference type="ChEBI" id="CHEBI:15378"/>
        <dbReference type="ChEBI" id="CHEBI:15379"/>
        <dbReference type="ChEBI" id="CHEBI:29033"/>
        <dbReference type="ChEBI" id="CHEBI:29034"/>
        <dbReference type="ChEBI" id="CHEBI:57387"/>
        <dbReference type="ChEBI" id="CHEBI:57394"/>
        <dbReference type="EC" id="1.14.19.1"/>
    </reaction>
</comment>
<evidence type="ECO:0000256" key="1">
    <source>
        <dbReference type="ARBA" id="ARBA00004141"/>
    </source>
</evidence>
<dbReference type="PRINTS" id="PR00075">
    <property type="entry name" value="FACDDSATRASE"/>
</dbReference>
<dbReference type="EMBL" id="KV453850">
    <property type="protein sequence ID" value="ODV86464.1"/>
    <property type="molecule type" value="Genomic_DNA"/>
</dbReference>